<dbReference type="PANTHER" id="PTHR19376">
    <property type="entry name" value="DNA-DIRECTED RNA POLYMERASE"/>
    <property type="match status" value="1"/>
</dbReference>
<dbReference type="Gene3D" id="2.40.50.100">
    <property type="match status" value="3"/>
</dbReference>
<accession>A0A8J2V967</accession>
<dbReference type="Pfam" id="PF04998">
    <property type="entry name" value="RNA_pol_Rpb1_5"/>
    <property type="match status" value="1"/>
</dbReference>
<keyword evidence="5 7" id="KW-0804">Transcription</keyword>
<feature type="binding site" evidence="7">
    <location>
        <position position="68"/>
    </location>
    <ligand>
        <name>Zn(2+)</name>
        <dbReference type="ChEBI" id="CHEBI:29105"/>
        <label>1</label>
    </ligand>
</feature>
<dbReference type="CDD" id="cd01609">
    <property type="entry name" value="RNAP_beta'_N"/>
    <property type="match status" value="1"/>
</dbReference>
<comment type="catalytic activity">
    <reaction evidence="6 7 8">
        <text>RNA(n) + a ribonucleoside 5'-triphosphate = RNA(n+1) + diphosphate</text>
        <dbReference type="Rhea" id="RHEA:21248"/>
        <dbReference type="Rhea" id="RHEA-COMP:14527"/>
        <dbReference type="Rhea" id="RHEA-COMP:17342"/>
        <dbReference type="ChEBI" id="CHEBI:33019"/>
        <dbReference type="ChEBI" id="CHEBI:61557"/>
        <dbReference type="ChEBI" id="CHEBI:140395"/>
        <dbReference type="EC" id="2.7.7.6"/>
    </reaction>
</comment>
<dbReference type="Pfam" id="PF00623">
    <property type="entry name" value="RNA_pol_Rpb1_2"/>
    <property type="match status" value="1"/>
</dbReference>
<reference evidence="10" key="1">
    <citation type="journal article" date="2014" name="Int. J. Syst. Evol. Microbiol.">
        <title>Complete genome sequence of Corynebacterium casei LMG S-19264T (=DSM 44701T), isolated from a smear-ripened cheese.</title>
        <authorList>
            <consortium name="US DOE Joint Genome Institute (JGI-PGF)"/>
            <person name="Walter F."/>
            <person name="Albersmeier A."/>
            <person name="Kalinowski J."/>
            <person name="Ruckert C."/>
        </authorList>
    </citation>
    <scope>NUCLEOTIDE SEQUENCE</scope>
    <source>
        <strain evidence="10">CGMCC 1.12924</strain>
    </source>
</reference>
<comment type="subunit">
    <text evidence="7">The RNAP catalytic core consists of 2 alpha, 1 beta, 1 beta' and 1 omega subunit. When a sigma factor is associated with the core the holoenzyme is formed, which can initiate transcription.</text>
</comment>
<feature type="binding site" evidence="7">
    <location>
        <position position="825"/>
    </location>
    <ligand>
        <name>Zn(2+)</name>
        <dbReference type="ChEBI" id="CHEBI:29105"/>
        <label>2</label>
    </ligand>
</feature>
<keyword evidence="7" id="KW-0862">Zinc</keyword>
<dbReference type="InterPro" id="IPR012754">
    <property type="entry name" value="DNA-dir_RpoC_beta_prime_bact"/>
</dbReference>
<dbReference type="GO" id="GO:0000428">
    <property type="term" value="C:DNA-directed RNA polymerase complex"/>
    <property type="evidence" value="ECO:0007669"/>
    <property type="project" value="UniProtKB-KW"/>
</dbReference>
<keyword evidence="7" id="KW-0460">Magnesium</keyword>
<feature type="binding site" evidence="7">
    <location>
        <position position="481"/>
    </location>
    <ligand>
        <name>Mg(2+)</name>
        <dbReference type="ChEBI" id="CHEBI:18420"/>
    </ligand>
</feature>
<dbReference type="GO" id="GO:0006351">
    <property type="term" value="P:DNA-templated transcription"/>
    <property type="evidence" value="ECO:0007669"/>
    <property type="project" value="UniProtKB-UniRule"/>
</dbReference>
<evidence type="ECO:0000256" key="5">
    <source>
        <dbReference type="ARBA" id="ARBA00023163"/>
    </source>
</evidence>
<dbReference type="Pfam" id="PF04983">
    <property type="entry name" value="RNA_pol_Rpb1_3"/>
    <property type="match status" value="1"/>
</dbReference>
<dbReference type="InterPro" id="IPR000722">
    <property type="entry name" value="RNA_pol_asu"/>
</dbReference>
<gene>
    <name evidence="7 10" type="primary">rpoC</name>
    <name evidence="10" type="ORF">GCM10011312_10450</name>
</gene>
<evidence type="ECO:0000256" key="6">
    <source>
        <dbReference type="ARBA" id="ARBA00048552"/>
    </source>
</evidence>
<feature type="binding site" evidence="7">
    <location>
        <position position="909"/>
    </location>
    <ligand>
        <name>Zn(2+)</name>
        <dbReference type="ChEBI" id="CHEBI:29105"/>
        <label>2</label>
    </ligand>
</feature>
<dbReference type="InterPro" id="IPR007066">
    <property type="entry name" value="RNA_pol_Rpb1_3"/>
</dbReference>
<feature type="binding site" evidence="7">
    <location>
        <position position="81"/>
    </location>
    <ligand>
        <name>Zn(2+)</name>
        <dbReference type="ChEBI" id="CHEBI:29105"/>
        <label>1</label>
    </ligand>
</feature>
<dbReference type="PANTHER" id="PTHR19376:SF54">
    <property type="entry name" value="DNA-DIRECTED RNA POLYMERASE SUBUNIT BETA"/>
    <property type="match status" value="1"/>
</dbReference>
<dbReference type="InterPro" id="IPR038120">
    <property type="entry name" value="Rpb1_funnel_sf"/>
</dbReference>
<name>A0A8J2V967_9FLAO</name>
<reference evidence="10" key="2">
    <citation type="submission" date="2020-09" db="EMBL/GenBank/DDBJ databases">
        <authorList>
            <person name="Sun Q."/>
            <person name="Zhou Y."/>
        </authorList>
    </citation>
    <scope>NUCLEOTIDE SEQUENCE</scope>
    <source>
        <strain evidence="10">CGMCC 1.12924</strain>
    </source>
</reference>
<dbReference type="EC" id="2.7.7.6" evidence="7"/>
<evidence type="ECO:0000256" key="7">
    <source>
        <dbReference type="HAMAP-Rule" id="MF_01322"/>
    </source>
</evidence>
<protein>
    <recommendedName>
        <fullName evidence="7">DNA-directed RNA polymerase subunit beta'</fullName>
        <shortName evidence="7">RNAP subunit beta'</shortName>
        <ecNumber evidence="7">2.7.7.6</ecNumber>
    </recommendedName>
    <alternativeName>
        <fullName evidence="7">RNA polymerase subunit beta'</fullName>
    </alternativeName>
    <alternativeName>
        <fullName evidence="7">Transcriptase subunit beta'</fullName>
    </alternativeName>
</protein>
<proteinExistence type="inferred from homology"/>
<comment type="caution">
    <text evidence="10">The sequence shown here is derived from an EMBL/GenBank/DDBJ whole genome shotgun (WGS) entry which is preliminary data.</text>
</comment>
<dbReference type="SMART" id="SM00663">
    <property type="entry name" value="RPOLA_N"/>
    <property type="match status" value="1"/>
</dbReference>
<feature type="binding site" evidence="7">
    <location>
        <position position="479"/>
    </location>
    <ligand>
        <name>Mg(2+)</name>
        <dbReference type="ChEBI" id="CHEBI:18420"/>
    </ligand>
</feature>
<evidence type="ECO:0000256" key="8">
    <source>
        <dbReference type="RuleBase" id="RU004279"/>
    </source>
</evidence>
<keyword evidence="11" id="KW-1185">Reference proteome</keyword>
<dbReference type="Gene3D" id="1.10.132.30">
    <property type="match status" value="1"/>
</dbReference>
<dbReference type="InterPro" id="IPR007083">
    <property type="entry name" value="RNA_pol_Rpb1_4"/>
</dbReference>
<dbReference type="InterPro" id="IPR044893">
    <property type="entry name" value="RNA_pol_Rpb1_clamp_domain"/>
</dbReference>
<feature type="binding site" evidence="7">
    <location>
        <position position="906"/>
    </location>
    <ligand>
        <name>Zn(2+)</name>
        <dbReference type="ChEBI" id="CHEBI:29105"/>
        <label>2</label>
    </ligand>
</feature>
<dbReference type="InterPro" id="IPR042102">
    <property type="entry name" value="RNA_pol_Rpb1_3_sf"/>
</dbReference>
<evidence type="ECO:0000259" key="9">
    <source>
        <dbReference type="SMART" id="SM00663"/>
    </source>
</evidence>
<dbReference type="HAMAP" id="MF_01322">
    <property type="entry name" value="RNApol_bact_RpoC"/>
    <property type="match status" value="1"/>
</dbReference>
<sequence length="1433" mass="159937">MARNKDNNTAQKFNKISIGLASPEAILAESRGEVLKPETINYRTHKPERDGLFCERIFGPVKDYECACGKYKRIRYKGIVCDRCGVEVTEKKVRRDRVGHINLVVPVAHIWYFRSLPNKIGYLLGLPSKKLDMIIYYERYVVIQAGIAKNEEGEPLQKMDFLTEEEYLNILDTLPQENLYLEDSDPNKFIAKMGAECLIELLKRIDLNALSYELRHKANHETSKQRKTEALKRLQVVEALRESNINRENKAEWMIMKVIPVIPPELRPLVPLDGGRFATSDLNDLYRRVIIRNNRLKRLVEIKAPEVILRNEKRMLQESVDSLFDNTRKSSAVKTDANRPLKSLSDSLKGKQGRFRQNLLGKRVDYSARSVIVVGPELKMYECGLPKNMAAELYKPFVIRKLIERGIVKTVKSAKKIIDKKEPVVWDILENVLKGHPVLLNRAPTLHRLGIQAFQPKLIEGKAIQLHPLACTAFNADFDGDQMAVHLPLGPEAILEAQLLMLASHNILNPANGSPITVPSQDMVLGLYYMTKHRKSTDDYKVKGEGLTFYSDEEVIIAYNEKIVELNAGIKIRTKDFNEKGELVNQIIETTVGRVLFNKAVPEKAGFFNEVLTKKSLRDIIGKILKITDVPTTSAFLDSIKDMGFDYAFRGGLSFSLGDIIIPPEKYQMIQDANDQVDGIMANYNMGLITNNERYNQVIDIWTSTNAALTELSMKRIREDKQGFNSVYMMLDSGARGSKEQIRQLTGMRGLMAKPKKSTAGGGEIIENPILSNFKEGLSILEYFISTHGARKGLADTALKTADAGYLTRRLVDVSQDVIIQNHDCGTLRGVEVSPLKKNDEVVESLAERIVGRIALNDIIDPISREVYVKSGDHIGEQIADKINESPIEAVEVRSPLTCEADKGICTLCYGRNLATGKMVQKGEAVGVIAAQSIGEPGTQLTLRTFHVGGVAGGVSEENKLIAKFNGIAEIDELITVKGENSEGEAVDIVISRTSELKLVDEKTGITLSTNNIPYGSHISIKSGDKVSKGDVICKWDPYNGVIISEFKGKIAYEDIEQGVSYQVEIDEQTGFQEKVISESRNKKLIPTLLIQDNKGNTIRSYNLPVGAHIMVDDGEKIKTGKVLVKIPRRSAKAGDITGGLPRLTELFEARNPSNPAVVSEIDGVVSFGKIKRGNREIIIESKLGEVKKYLVKLTNQILVQENDYVKAGMPLSDGSVTPEDILRIKGPSAVQQYLVNEVQEVYRLQGVKINDKHFEVVVRQMMRKVRINDPGDTIFLEDQLAHKNDFIFENDKIFGMKVVEEPGDSESMKAGQIISARDLRDENSNLKRSDKNLVVARDAVAATATPILQGITRASLQTKSFISAASFQETTKVLNEAAVSGKIDELEGLKENVIVGHKIPAGTGLRNYDHILVGSKEELREMTEEKQEVNFN</sequence>
<dbReference type="InterPro" id="IPR007080">
    <property type="entry name" value="RNA_pol_Rpb1_1"/>
</dbReference>
<feature type="binding site" evidence="7">
    <location>
        <position position="66"/>
    </location>
    <ligand>
        <name>Zn(2+)</name>
        <dbReference type="ChEBI" id="CHEBI:29105"/>
        <label>1</label>
    </ligand>
</feature>
<keyword evidence="2 7" id="KW-0808">Transferase</keyword>
<evidence type="ECO:0000313" key="11">
    <source>
        <dbReference type="Proteomes" id="UP000652231"/>
    </source>
</evidence>
<dbReference type="GO" id="GO:0003899">
    <property type="term" value="F:DNA-directed RNA polymerase activity"/>
    <property type="evidence" value="ECO:0007669"/>
    <property type="project" value="UniProtKB-UniRule"/>
</dbReference>
<dbReference type="NCBIfam" id="TIGR02386">
    <property type="entry name" value="rpoC_TIGR"/>
    <property type="match status" value="1"/>
</dbReference>
<keyword evidence="3 7" id="KW-0548">Nucleotidyltransferase</keyword>
<dbReference type="RefSeq" id="WP_188440252.1">
    <property type="nucleotide sequence ID" value="NZ_BMGK01000004.1"/>
</dbReference>
<dbReference type="CDD" id="cd02655">
    <property type="entry name" value="RNAP_beta'_C"/>
    <property type="match status" value="1"/>
</dbReference>
<dbReference type="SUPFAM" id="SSF64484">
    <property type="entry name" value="beta and beta-prime subunits of DNA dependent RNA-polymerase"/>
    <property type="match status" value="1"/>
</dbReference>
<keyword evidence="4 7" id="KW-0479">Metal-binding</keyword>
<comment type="cofactor">
    <cofactor evidence="7">
        <name>Mg(2+)</name>
        <dbReference type="ChEBI" id="CHEBI:18420"/>
    </cofactor>
    <text evidence="7">Binds 1 Mg(2+) ion per subunit.</text>
</comment>
<feature type="binding site" evidence="7">
    <location>
        <position position="899"/>
    </location>
    <ligand>
        <name>Zn(2+)</name>
        <dbReference type="ChEBI" id="CHEBI:29105"/>
        <label>2</label>
    </ligand>
</feature>
<dbReference type="InterPro" id="IPR007081">
    <property type="entry name" value="RNA_pol_Rpb1_5"/>
</dbReference>
<dbReference type="GO" id="GO:0003677">
    <property type="term" value="F:DNA binding"/>
    <property type="evidence" value="ECO:0007669"/>
    <property type="project" value="UniProtKB-UniRule"/>
</dbReference>
<comment type="cofactor">
    <cofactor evidence="7">
        <name>Zn(2+)</name>
        <dbReference type="ChEBI" id="CHEBI:29105"/>
    </cofactor>
    <text evidence="7">Binds 2 Zn(2+) ions per subunit.</text>
</comment>
<dbReference type="InterPro" id="IPR006592">
    <property type="entry name" value="RNA_pol_N"/>
</dbReference>
<comment type="similarity">
    <text evidence="7 8">Belongs to the RNA polymerase beta' chain family.</text>
</comment>
<dbReference type="EMBL" id="BMGK01000004">
    <property type="protein sequence ID" value="GGD88448.1"/>
    <property type="molecule type" value="Genomic_DNA"/>
</dbReference>
<dbReference type="Gene3D" id="1.10.1790.20">
    <property type="match status" value="1"/>
</dbReference>
<feature type="binding site" evidence="7">
    <location>
        <position position="477"/>
    </location>
    <ligand>
        <name>Mg(2+)</name>
        <dbReference type="ChEBI" id="CHEBI:18420"/>
    </ligand>
</feature>
<feature type="domain" description="RNA polymerase N-terminal" evidence="9">
    <location>
        <begin position="252"/>
        <end position="531"/>
    </location>
</feature>
<evidence type="ECO:0000313" key="10">
    <source>
        <dbReference type="EMBL" id="GGD88448.1"/>
    </source>
</evidence>
<feature type="binding site" evidence="7">
    <location>
        <position position="84"/>
    </location>
    <ligand>
        <name>Zn(2+)</name>
        <dbReference type="ChEBI" id="CHEBI:29105"/>
        <label>1</label>
    </ligand>
</feature>
<dbReference type="Gene3D" id="1.10.274.100">
    <property type="entry name" value="RNA polymerase Rpb1, domain 3"/>
    <property type="match status" value="2"/>
</dbReference>
<dbReference type="Pfam" id="PF05000">
    <property type="entry name" value="RNA_pol_Rpb1_4"/>
    <property type="match status" value="1"/>
</dbReference>
<dbReference type="Gene3D" id="1.10.150.390">
    <property type="match status" value="1"/>
</dbReference>
<dbReference type="GO" id="GO:0000287">
    <property type="term" value="F:magnesium ion binding"/>
    <property type="evidence" value="ECO:0007669"/>
    <property type="project" value="UniProtKB-UniRule"/>
</dbReference>
<evidence type="ECO:0000256" key="1">
    <source>
        <dbReference type="ARBA" id="ARBA00022478"/>
    </source>
</evidence>
<comment type="function">
    <text evidence="7 8">DNA-dependent RNA polymerase catalyzes the transcription of DNA into RNA using the four ribonucleoside triphosphates as substrates.</text>
</comment>
<dbReference type="GO" id="GO:0008270">
    <property type="term" value="F:zinc ion binding"/>
    <property type="evidence" value="ECO:0007669"/>
    <property type="project" value="UniProtKB-UniRule"/>
</dbReference>
<evidence type="ECO:0000256" key="4">
    <source>
        <dbReference type="ARBA" id="ARBA00022723"/>
    </source>
</evidence>
<dbReference type="Gene3D" id="4.10.860.120">
    <property type="entry name" value="RNA polymerase II, clamp domain"/>
    <property type="match status" value="1"/>
</dbReference>
<keyword evidence="1 7" id="KW-0240">DNA-directed RNA polymerase</keyword>
<dbReference type="Gene3D" id="2.40.40.20">
    <property type="match status" value="1"/>
</dbReference>
<dbReference type="Proteomes" id="UP000652231">
    <property type="component" value="Unassembled WGS sequence"/>
</dbReference>
<evidence type="ECO:0000256" key="3">
    <source>
        <dbReference type="ARBA" id="ARBA00022695"/>
    </source>
</evidence>
<dbReference type="InterPro" id="IPR045867">
    <property type="entry name" value="DNA-dir_RpoC_beta_prime"/>
</dbReference>
<organism evidence="10 11">
    <name type="scientific">Planktosalinus lacus</name>
    <dbReference type="NCBI Taxonomy" id="1526573"/>
    <lineage>
        <taxon>Bacteria</taxon>
        <taxon>Pseudomonadati</taxon>
        <taxon>Bacteroidota</taxon>
        <taxon>Flavobacteriia</taxon>
        <taxon>Flavobacteriales</taxon>
        <taxon>Flavobacteriaceae</taxon>
        <taxon>Planktosalinus</taxon>
    </lineage>
</organism>
<evidence type="ECO:0000256" key="2">
    <source>
        <dbReference type="ARBA" id="ARBA00022679"/>
    </source>
</evidence>
<dbReference type="Gene3D" id="1.10.40.90">
    <property type="match status" value="1"/>
</dbReference>
<dbReference type="Pfam" id="PF04997">
    <property type="entry name" value="RNA_pol_Rpb1_1"/>
    <property type="match status" value="1"/>
</dbReference>